<evidence type="ECO:0000313" key="1">
    <source>
        <dbReference type="EMBL" id="MEQ2365374.1"/>
    </source>
</evidence>
<accession>A0ABV1B4L6</accession>
<proteinExistence type="predicted"/>
<keyword evidence="2" id="KW-1185">Reference proteome</keyword>
<name>A0ABV1B4L6_9FIRM</name>
<protein>
    <recommendedName>
        <fullName evidence="3">IrrE N-terminal-like domain-containing protein</fullName>
    </recommendedName>
</protein>
<gene>
    <name evidence="1" type="ORF">WMO25_09735</name>
</gene>
<sequence>MIHLNTYEELLQDADDEQVHVHESVDLNGDSTGEKRLNGLYVDGHIALDSQLKTTAEKTSLLAEEMGHHFTSVGDITDLKNVNSRQQELDARLWGYNRLIGLRGIIRAFEHHCQNRYEMAEYLDVTEDYLEEALACYRSKYGVYTVVDNYAIYFIPNIAVARRF</sequence>
<evidence type="ECO:0000313" key="2">
    <source>
        <dbReference type="Proteomes" id="UP001469749"/>
    </source>
</evidence>
<reference evidence="1 2" key="1">
    <citation type="submission" date="2024-03" db="EMBL/GenBank/DDBJ databases">
        <title>Human intestinal bacterial collection.</title>
        <authorList>
            <person name="Pauvert C."/>
            <person name="Hitch T.C.A."/>
            <person name="Clavel T."/>
        </authorList>
    </citation>
    <scope>NUCLEOTIDE SEQUENCE [LARGE SCALE GENOMIC DNA]</scope>
    <source>
        <strain evidence="1 2">CLA-AA-H190</strain>
    </source>
</reference>
<dbReference type="RefSeq" id="WP_349085151.1">
    <property type="nucleotide sequence ID" value="NZ_JBBMEK010000110.1"/>
</dbReference>
<organism evidence="1 2">
    <name type="scientific">Coprococcus intestinihominis</name>
    <dbReference type="NCBI Taxonomy" id="3133154"/>
    <lineage>
        <taxon>Bacteria</taxon>
        <taxon>Bacillati</taxon>
        <taxon>Bacillota</taxon>
        <taxon>Clostridia</taxon>
        <taxon>Lachnospirales</taxon>
        <taxon>Lachnospiraceae</taxon>
        <taxon>Coprococcus</taxon>
    </lineage>
</organism>
<evidence type="ECO:0008006" key="3">
    <source>
        <dbReference type="Google" id="ProtNLM"/>
    </source>
</evidence>
<dbReference type="Proteomes" id="UP001469749">
    <property type="component" value="Unassembled WGS sequence"/>
</dbReference>
<comment type="caution">
    <text evidence="1">The sequence shown here is derived from an EMBL/GenBank/DDBJ whole genome shotgun (WGS) entry which is preliminary data.</text>
</comment>
<dbReference type="EMBL" id="JBBMEK010000110">
    <property type="protein sequence ID" value="MEQ2365374.1"/>
    <property type="molecule type" value="Genomic_DNA"/>
</dbReference>